<keyword evidence="3" id="KW-1185">Reference proteome</keyword>
<organism evidence="2 3">
    <name type="scientific">Microbacterium phage Pumpernickel</name>
    <dbReference type="NCBI Taxonomy" id="2885983"/>
    <lineage>
        <taxon>Viruses</taxon>
        <taxon>Duplodnaviria</taxon>
        <taxon>Heunggongvirae</taxon>
        <taxon>Uroviricota</taxon>
        <taxon>Caudoviricetes</taxon>
        <taxon>Pumpernickelvirus</taxon>
        <taxon>Pumpernickelvirus pumpernickel</taxon>
    </lineage>
</organism>
<dbReference type="SUPFAM" id="SSF49785">
    <property type="entry name" value="Galactose-binding domain-like"/>
    <property type="match status" value="1"/>
</dbReference>
<proteinExistence type="predicted"/>
<sequence length="1230" mass="130529">MTRVNLAQDPSLRSKTSNAYAGINGAQIAYSSEYGFYGEGSLKVTRAAQNNSGVSLATVPVTAGLKYAFSAYVRIPVTIPEAEHAEQIIEVSWANSIGQVLRTDQTTSLYVDTDTTWYRVGGVWTAPTGATVATMRIFQPLAGSEGSAIYLDAFLIEQSAYVGGYFDELTTAAKMQIVNRGLSAVPQVINGVRLGADVIVNDLVLNTIDEDNTIWVVTGIDGWWGQTTPELPDIPRGTEDGSYDVQARLTSRTVVVSGFFIPQDAEASLSKSIDRLVTAANMVRKGGWFVANENPNKAAWVRLGNKPVIETVNARGKTEFQLTLRAGDPIKYHWNDSDPDGFSTAQYNSSNVPDAVHTNLFTNPSFGDAPTTLEIRRNFNTNPRFISNTGWSATGNVSWVGNGQASIADAAVTGTLLPYESTAAPAAPGEVWTVSRDFSVPAGAPPITLQYSISPYAGATAVTSEFVYSPNVTIQPGETVRVSVTSKVLGSTVTHVRAIPYLRENPGNTGRRLNSDRVLLEKIAYVGEYFDGSTTPDSDLVPSWTGTADNSASILTGNIPSLVVGSYDSTSWTVRSNQWASSGTYSLKIIPRMVNTAYYYRTATALGLTVGKTYTAVGKVRLAAPQGTTAVSYPRRSIRYRVNGVYVADAAAPNLAGVHEPRITFTVENPTDLFMITGGTLADGPVWWDDLTFVEGVYTGPAFSGNSTSNVREQYKWTGTPHASTSVRTAYNEDILDNIGTADVTGVFTITGPAGAGTRIYNATTDETMVLAERLRGAGVVAAATSVEAKNGVATVYTAAPNELRVGDQVSLLNMVIPFSESNQARTVTAVSEVFPYSFSFAISTDDIDKMPSDGQVYLLSNDVLTIDTYNRSVTYNGEVAGHRNKLTTLTDWVHFAPGKNVIEYFDDVTDVEVISKELVSNEVTLTTAGIHYLIPGEPITVSLPVSVPLAKKSLTSNKVTMTTAVPHGYSVGDTVNIESTETSNVVTKSRTSNVVTLTTENPHGVSVSDNIVVALATTAAAQRKQLTSNVATITTQNNHGFSAGDSVTVALPATASVASKALSANQATITTTAAHNYAVGDSITVSMPASATIVGKSRNGSQIVMTTSTAHGFSVSDQINVSLPTSATPTGNLSANATDNLVTVTTTATHGFMPGDKITIAGSGTTSFNGSKVVETVPSATTFTFRDWTITSNSTPSSAGMTIVNDTNQSYNGNKTILSASGTTFAYNL</sequence>
<dbReference type="Gene3D" id="2.60.120.260">
    <property type="entry name" value="Galactose-binding domain-like"/>
    <property type="match status" value="1"/>
</dbReference>
<gene>
    <name evidence="2" type="primary">95</name>
    <name evidence="2" type="ORF">SEA_PUMPERNICKEL_95</name>
</gene>
<dbReference type="Gene3D" id="2.40.30.20">
    <property type="match status" value="1"/>
</dbReference>
<reference evidence="2" key="1">
    <citation type="submission" date="2021-09" db="EMBL/GenBank/DDBJ databases">
        <authorList>
            <person name="Andersen S.H."/>
            <person name="Beall E.A."/>
            <person name="Cappelle B."/>
            <person name="Falteisek K.J."/>
            <person name="Fenske B.A."/>
            <person name="Gansluckner N.W."/>
            <person name="Gilbertson S.M."/>
            <person name="Krings K.J."/>
            <person name="Mobeck M."/>
            <person name="Odeku J.O."/>
            <person name="Poncelet M.E."/>
            <person name="Rohr J.R."/>
            <person name="Rolands L."/>
            <person name="Whipple C.D."/>
            <person name="Whipple E.M."/>
            <person name="Spring A.M."/>
            <person name="Klyczek K."/>
            <person name="Garlena R.A."/>
            <person name="Russell D.A."/>
            <person name="Pope W.H."/>
            <person name="Jacobs-Sera D."/>
            <person name="Hatfull G.F."/>
        </authorList>
    </citation>
    <scope>NUCLEOTIDE SEQUENCE</scope>
</reference>
<evidence type="ECO:0000259" key="1">
    <source>
        <dbReference type="Pfam" id="PF22768"/>
    </source>
</evidence>
<dbReference type="Proteomes" id="UP000827768">
    <property type="component" value="Segment"/>
</dbReference>
<dbReference type="KEGG" id="vg:80019735"/>
<evidence type="ECO:0000313" key="2">
    <source>
        <dbReference type="EMBL" id="UDL15886.1"/>
    </source>
</evidence>
<feature type="domain" description="Siphovirus-type tail component C-terminal" evidence="1">
    <location>
        <begin position="860"/>
        <end position="913"/>
    </location>
</feature>
<dbReference type="Gene3D" id="2.60.120.860">
    <property type="match status" value="1"/>
</dbReference>
<name>A0AAE9C2V6_9CAUD</name>
<evidence type="ECO:0000313" key="3">
    <source>
        <dbReference type="Proteomes" id="UP000827768"/>
    </source>
</evidence>
<dbReference type="InterPro" id="IPR008979">
    <property type="entry name" value="Galactose-bd-like_sf"/>
</dbReference>
<dbReference type="InterPro" id="IPR054738">
    <property type="entry name" value="Siphovirus-type_tail_C"/>
</dbReference>
<dbReference type="RefSeq" id="YP_010755126.1">
    <property type="nucleotide sequence ID" value="NC_073468.1"/>
</dbReference>
<dbReference type="EMBL" id="OK040790">
    <property type="protein sequence ID" value="UDL15886.1"/>
    <property type="molecule type" value="Genomic_DNA"/>
</dbReference>
<dbReference type="InterPro" id="IPR023366">
    <property type="entry name" value="ATP_synth_asu-like_sf"/>
</dbReference>
<dbReference type="Pfam" id="PF22768">
    <property type="entry name" value="SPP1_Dit"/>
    <property type="match status" value="1"/>
</dbReference>
<dbReference type="GeneID" id="80019735"/>
<protein>
    <submittedName>
        <fullName evidence="2">Minor tail protein</fullName>
    </submittedName>
</protein>
<accession>A0AAE9C2V6</accession>